<dbReference type="EMBL" id="JBHSCW010000011">
    <property type="protein sequence ID" value="MFC4353089.1"/>
    <property type="molecule type" value="Genomic_DNA"/>
</dbReference>
<organism evidence="6 7">
    <name type="scientific">Fodinicurvata halophila</name>
    <dbReference type="NCBI Taxonomy" id="1419723"/>
    <lineage>
        <taxon>Bacteria</taxon>
        <taxon>Pseudomonadati</taxon>
        <taxon>Pseudomonadota</taxon>
        <taxon>Alphaproteobacteria</taxon>
        <taxon>Rhodospirillales</taxon>
        <taxon>Rhodovibrionaceae</taxon>
        <taxon>Fodinicurvata</taxon>
    </lineage>
</organism>
<evidence type="ECO:0000256" key="3">
    <source>
        <dbReference type="ARBA" id="ARBA00023027"/>
    </source>
</evidence>
<dbReference type="PROSITE" id="PS00074">
    <property type="entry name" value="GLFV_DEHYDROGENASE"/>
    <property type="match status" value="1"/>
</dbReference>
<dbReference type="PRINTS" id="PR00082">
    <property type="entry name" value="GLFDHDRGNASE"/>
</dbReference>
<evidence type="ECO:0000256" key="2">
    <source>
        <dbReference type="ARBA" id="ARBA00023002"/>
    </source>
</evidence>
<dbReference type="InterPro" id="IPR006097">
    <property type="entry name" value="Glu/Leu/Phe/Val/Trp_DH_dimer"/>
</dbReference>
<dbReference type="InterPro" id="IPR046346">
    <property type="entry name" value="Aminoacid_DH-like_N_sf"/>
</dbReference>
<evidence type="ECO:0000313" key="7">
    <source>
        <dbReference type="Proteomes" id="UP001595799"/>
    </source>
</evidence>
<dbReference type="InterPro" id="IPR016211">
    <property type="entry name" value="Glu/Phe/Leu/Val/Trp_DH_bac/arc"/>
</dbReference>
<dbReference type="InterPro" id="IPR006095">
    <property type="entry name" value="Glu/Leu/Phe/Val/Trp_DH"/>
</dbReference>
<dbReference type="Proteomes" id="UP001595799">
    <property type="component" value="Unassembled WGS sequence"/>
</dbReference>
<sequence length="353" mass="37640">MTVFEHHEYDGHEGVHFAHDRESGLHAIIAIHNTALGPALGGCRYWTYQDSEAALTDVLRLSRGMTYKSALAGLSFGGGKSVILADPRAQKTPAQLQAMGSFVESLGGRYHIAEDVGISVADVEVMAERTRHVAGIRAGDAGDPSPATAFGVFCGIRAAVRHSSSLDSLRDVPIAVQGLGQVGMELCRLLFGEGARLFVSDLNPERMKQARERFDAIPLEGDALLDVDAEVFAPCALGGVINDLSLERLRASIVAGAANNQLAEARHGRALQERGILYAPDYVINAGGVINIAHETRAGGPTYDRARAFQAVARIAETLEEIFRRAQQQGIATSEAADQLAVARVAQATHRAA</sequence>
<gene>
    <name evidence="6" type="ORF">ACFOW6_16185</name>
</gene>
<evidence type="ECO:0000256" key="4">
    <source>
        <dbReference type="RuleBase" id="RU004417"/>
    </source>
</evidence>
<accession>A0ABV8URE6</accession>
<dbReference type="Pfam" id="PF00208">
    <property type="entry name" value="ELFV_dehydrog"/>
    <property type="match status" value="1"/>
</dbReference>
<dbReference type="EC" id="1.4.1.-" evidence="6"/>
<dbReference type="PANTHER" id="PTHR42722:SF1">
    <property type="entry name" value="VALINE DEHYDROGENASE"/>
    <property type="match status" value="1"/>
</dbReference>
<keyword evidence="2 4" id="KW-0560">Oxidoreductase</keyword>
<dbReference type="Pfam" id="PF02812">
    <property type="entry name" value="ELFV_dehydrog_N"/>
    <property type="match status" value="1"/>
</dbReference>
<feature type="domain" description="Glutamate/phenylalanine/leucine/valine/L-tryptophan dehydrogenase C-terminal" evidence="5">
    <location>
        <begin position="142"/>
        <end position="353"/>
    </location>
</feature>
<evidence type="ECO:0000256" key="1">
    <source>
        <dbReference type="ARBA" id="ARBA00006382"/>
    </source>
</evidence>
<dbReference type="Gene3D" id="3.40.50.720">
    <property type="entry name" value="NAD(P)-binding Rossmann-like Domain"/>
    <property type="match status" value="1"/>
</dbReference>
<dbReference type="SUPFAM" id="SSF51735">
    <property type="entry name" value="NAD(P)-binding Rossmann-fold domains"/>
    <property type="match status" value="1"/>
</dbReference>
<dbReference type="InterPro" id="IPR033524">
    <property type="entry name" value="Glu/Leu/Phe/Val_DH_AS"/>
</dbReference>
<proteinExistence type="inferred from homology"/>
<dbReference type="InterPro" id="IPR006096">
    <property type="entry name" value="Glu/Leu/Phe/Val/Trp_DH_C"/>
</dbReference>
<dbReference type="Gene3D" id="3.40.50.10860">
    <property type="entry name" value="Leucine Dehydrogenase, chain A, domain 1"/>
    <property type="match status" value="1"/>
</dbReference>
<dbReference type="InterPro" id="IPR036291">
    <property type="entry name" value="NAD(P)-bd_dom_sf"/>
</dbReference>
<evidence type="ECO:0000259" key="5">
    <source>
        <dbReference type="SMART" id="SM00839"/>
    </source>
</evidence>
<dbReference type="PANTHER" id="PTHR42722">
    <property type="entry name" value="LEUCINE DEHYDROGENASE"/>
    <property type="match status" value="1"/>
</dbReference>
<reference evidence="7" key="1">
    <citation type="journal article" date="2019" name="Int. J. Syst. Evol. Microbiol.">
        <title>The Global Catalogue of Microorganisms (GCM) 10K type strain sequencing project: providing services to taxonomists for standard genome sequencing and annotation.</title>
        <authorList>
            <consortium name="The Broad Institute Genomics Platform"/>
            <consortium name="The Broad Institute Genome Sequencing Center for Infectious Disease"/>
            <person name="Wu L."/>
            <person name="Ma J."/>
        </authorList>
    </citation>
    <scope>NUCLEOTIDE SEQUENCE [LARGE SCALE GENOMIC DNA]</scope>
    <source>
        <strain evidence="7">CECT 8472</strain>
    </source>
</reference>
<dbReference type="CDD" id="cd01075">
    <property type="entry name" value="NAD_bind_Leu_Phe_Val_DH"/>
    <property type="match status" value="1"/>
</dbReference>
<dbReference type="SMART" id="SM00839">
    <property type="entry name" value="ELFV_dehydrog"/>
    <property type="match status" value="1"/>
</dbReference>
<dbReference type="SUPFAM" id="SSF53223">
    <property type="entry name" value="Aminoacid dehydrogenase-like, N-terminal domain"/>
    <property type="match status" value="1"/>
</dbReference>
<name>A0ABV8URE6_9PROT</name>
<protein>
    <submittedName>
        <fullName evidence="6">Glu/Leu/Phe/Val dehydrogenase</fullName>
        <ecNumber evidence="6">1.4.1.-</ecNumber>
    </submittedName>
</protein>
<evidence type="ECO:0000313" key="6">
    <source>
        <dbReference type="EMBL" id="MFC4353089.1"/>
    </source>
</evidence>
<dbReference type="PIRSF" id="PIRSF000188">
    <property type="entry name" value="Phe_leu_dh"/>
    <property type="match status" value="1"/>
</dbReference>
<comment type="caution">
    <text evidence="6">The sequence shown here is derived from an EMBL/GenBank/DDBJ whole genome shotgun (WGS) entry which is preliminary data.</text>
</comment>
<keyword evidence="7" id="KW-1185">Reference proteome</keyword>
<dbReference type="RefSeq" id="WP_382423466.1">
    <property type="nucleotide sequence ID" value="NZ_JBHSCW010000011.1"/>
</dbReference>
<dbReference type="GO" id="GO:0016491">
    <property type="term" value="F:oxidoreductase activity"/>
    <property type="evidence" value="ECO:0007669"/>
    <property type="project" value="UniProtKB-KW"/>
</dbReference>
<keyword evidence="3" id="KW-0520">NAD</keyword>
<comment type="similarity">
    <text evidence="1 4">Belongs to the Glu/Leu/Phe/Val dehydrogenases family.</text>
</comment>